<dbReference type="RefSeq" id="WP_215669411.1">
    <property type="nucleotide sequence ID" value="NZ_JAFJYC010000001.1"/>
</dbReference>
<name>A0ABS5YC15_9GAMM</name>
<organism evidence="2 3">
    <name type="scientific">Candidatus Sodalis endolongispinus</name>
    <dbReference type="NCBI Taxonomy" id="2812662"/>
    <lineage>
        <taxon>Bacteria</taxon>
        <taxon>Pseudomonadati</taxon>
        <taxon>Pseudomonadota</taxon>
        <taxon>Gammaproteobacteria</taxon>
        <taxon>Enterobacterales</taxon>
        <taxon>Bruguierivoracaceae</taxon>
        <taxon>Sodalis</taxon>
    </lineage>
</organism>
<comment type="caution">
    <text evidence="2">The sequence shown here is derived from an EMBL/GenBank/DDBJ whole genome shotgun (WGS) entry which is preliminary data.</text>
</comment>
<sequence length="62" mass="7102">MSEETKNTTTTAENPFISMHSKQKNQDIEKSFLDYCTTKNIGQDVSVDIKNIYKLVSQYTHG</sequence>
<keyword evidence="3" id="KW-1185">Reference proteome</keyword>
<protein>
    <submittedName>
        <fullName evidence="2">Uncharacterized protein</fullName>
    </submittedName>
</protein>
<evidence type="ECO:0000256" key="1">
    <source>
        <dbReference type="SAM" id="MobiDB-lite"/>
    </source>
</evidence>
<accession>A0ABS5YC15</accession>
<dbReference type="Proteomes" id="UP000811282">
    <property type="component" value="Unassembled WGS sequence"/>
</dbReference>
<gene>
    <name evidence="2" type="ORF">JZM24_09110</name>
</gene>
<dbReference type="EMBL" id="JAFJYC010000001">
    <property type="protein sequence ID" value="MBT9432242.1"/>
    <property type="molecule type" value="Genomic_DNA"/>
</dbReference>
<reference evidence="2 3" key="1">
    <citation type="journal article" date="2021" name="Genome Biol. Evol.">
        <title>The evolution of interdependence in a four-way mealybug symbiosis.</title>
        <authorList>
            <person name="Garber A.I."/>
            <person name="Kupper M."/>
            <person name="Laetsch D.R."/>
            <person name="Weldon S.R."/>
            <person name="Ladinsky M.S."/>
            <person name="Bjorkman P.J."/>
            <person name="McCutcheon J.P."/>
        </authorList>
    </citation>
    <scope>NUCLEOTIDE SEQUENCE [LARGE SCALE GENOMIC DNA]</scope>
    <source>
        <strain evidence="2">SOD</strain>
    </source>
</reference>
<feature type="region of interest" description="Disordered" evidence="1">
    <location>
        <begin position="1"/>
        <end position="23"/>
    </location>
</feature>
<evidence type="ECO:0000313" key="3">
    <source>
        <dbReference type="Proteomes" id="UP000811282"/>
    </source>
</evidence>
<evidence type="ECO:0000313" key="2">
    <source>
        <dbReference type="EMBL" id="MBT9432242.1"/>
    </source>
</evidence>
<proteinExistence type="predicted"/>